<dbReference type="PANTHER" id="PTHR43236:SF1">
    <property type="entry name" value="BLL7220 PROTEIN"/>
    <property type="match status" value="1"/>
</dbReference>
<accession>A0ABW2GBM7</accession>
<feature type="signal peptide" evidence="2">
    <location>
        <begin position="1"/>
        <end position="25"/>
    </location>
</feature>
<keyword evidence="2" id="KW-0732">Signal</keyword>
<keyword evidence="5" id="KW-1185">Reference proteome</keyword>
<gene>
    <name evidence="4" type="ORF">ACFQLX_08170</name>
</gene>
<dbReference type="Gene3D" id="1.10.10.2910">
    <property type="match status" value="1"/>
</dbReference>
<feature type="chain" id="PRO_5045103447" evidence="2">
    <location>
        <begin position="26"/>
        <end position="399"/>
    </location>
</feature>
<sequence length="399" mass="43863">MSTKRSSLSVAPVLPLDLSASVAAAFDGARLTQARRLAGWTKKELATKINVTPAAVGQYEAGAIRPRPEQVRRLAEALGMPSAFFTAGRPRAGLDTAAVHFRSLRSAPARERERSVSFTELLWELVYELESYIRLPAVDLPGWDGGETIPDLPTDPQQAARALRKCWGLGDGPISHLVRLLESRGIVVTALPFPNADSRKLDGFSTTRLPTRPVVVLNDERDDVYRHRFSCAHELGHLLLHGEAHPGDVQHERQADAFAAEFLTPAARLTGSLPTRVDFTVLGRLQQTWGVSLDSLLVRCRELGLHTEAVSTRGWKRLRTLRAQGLLPHTPVQGFPGEVPVLLQRAFEMAERKGITVQRLADELRWPTDLVLKLLAQDPRPDLYLGVAPSEARQPSAGG</sequence>
<dbReference type="InterPro" id="IPR010359">
    <property type="entry name" value="IrrE_HExxH"/>
</dbReference>
<dbReference type="SMART" id="SM00530">
    <property type="entry name" value="HTH_XRE"/>
    <property type="match status" value="1"/>
</dbReference>
<evidence type="ECO:0000313" key="4">
    <source>
        <dbReference type="EMBL" id="MFC7218143.1"/>
    </source>
</evidence>
<name>A0ABW2GBM7_9ACTN</name>
<dbReference type="EMBL" id="JBHSZO010000009">
    <property type="protein sequence ID" value="MFC7218143.1"/>
    <property type="molecule type" value="Genomic_DNA"/>
</dbReference>
<dbReference type="InterPro" id="IPR001387">
    <property type="entry name" value="Cro/C1-type_HTH"/>
</dbReference>
<dbReference type="Proteomes" id="UP001596413">
    <property type="component" value="Unassembled WGS sequence"/>
</dbReference>
<dbReference type="CDD" id="cd00093">
    <property type="entry name" value="HTH_XRE"/>
    <property type="match status" value="1"/>
</dbReference>
<comment type="caution">
    <text evidence="4">The sequence shown here is derived from an EMBL/GenBank/DDBJ whole genome shotgun (WGS) entry which is preliminary data.</text>
</comment>
<dbReference type="Pfam" id="PF06114">
    <property type="entry name" value="Peptidase_M78"/>
    <property type="match status" value="1"/>
</dbReference>
<evidence type="ECO:0000256" key="2">
    <source>
        <dbReference type="SAM" id="SignalP"/>
    </source>
</evidence>
<dbReference type="SUPFAM" id="SSF47413">
    <property type="entry name" value="lambda repressor-like DNA-binding domains"/>
    <property type="match status" value="1"/>
</dbReference>
<proteinExistence type="inferred from homology"/>
<dbReference type="InterPro" id="IPR052345">
    <property type="entry name" value="Rad_response_metalloprotease"/>
</dbReference>
<evidence type="ECO:0000313" key="5">
    <source>
        <dbReference type="Proteomes" id="UP001596413"/>
    </source>
</evidence>
<dbReference type="PANTHER" id="PTHR43236">
    <property type="entry name" value="ANTITOXIN HIGA1"/>
    <property type="match status" value="1"/>
</dbReference>
<protein>
    <submittedName>
        <fullName evidence="4">Helix-turn-helix domain-containing protein</fullName>
    </submittedName>
</protein>
<comment type="similarity">
    <text evidence="1">Belongs to the short-chain fatty acyl-CoA assimilation regulator (ScfR) family.</text>
</comment>
<dbReference type="Pfam" id="PF01381">
    <property type="entry name" value="HTH_3"/>
    <property type="match status" value="1"/>
</dbReference>
<dbReference type="Gene3D" id="1.10.260.40">
    <property type="entry name" value="lambda repressor-like DNA-binding domains"/>
    <property type="match status" value="1"/>
</dbReference>
<organism evidence="4 5">
    <name type="scientific">Streptomyces polyrhachis</name>
    <dbReference type="NCBI Taxonomy" id="1282885"/>
    <lineage>
        <taxon>Bacteria</taxon>
        <taxon>Bacillati</taxon>
        <taxon>Actinomycetota</taxon>
        <taxon>Actinomycetes</taxon>
        <taxon>Kitasatosporales</taxon>
        <taxon>Streptomycetaceae</taxon>
        <taxon>Streptomyces</taxon>
    </lineage>
</organism>
<evidence type="ECO:0000256" key="1">
    <source>
        <dbReference type="ARBA" id="ARBA00007227"/>
    </source>
</evidence>
<dbReference type="PROSITE" id="PS50943">
    <property type="entry name" value="HTH_CROC1"/>
    <property type="match status" value="1"/>
</dbReference>
<dbReference type="InterPro" id="IPR010982">
    <property type="entry name" value="Lambda_DNA-bd_dom_sf"/>
</dbReference>
<reference evidence="5" key="1">
    <citation type="journal article" date="2019" name="Int. J. Syst. Evol. Microbiol.">
        <title>The Global Catalogue of Microorganisms (GCM) 10K type strain sequencing project: providing services to taxonomists for standard genome sequencing and annotation.</title>
        <authorList>
            <consortium name="The Broad Institute Genomics Platform"/>
            <consortium name="The Broad Institute Genome Sequencing Center for Infectious Disease"/>
            <person name="Wu L."/>
            <person name="Ma J."/>
        </authorList>
    </citation>
    <scope>NUCLEOTIDE SEQUENCE [LARGE SCALE GENOMIC DNA]</scope>
    <source>
        <strain evidence="5">CGMCC 1.13681</strain>
    </source>
</reference>
<dbReference type="RefSeq" id="WP_386413431.1">
    <property type="nucleotide sequence ID" value="NZ_JBHSZO010000009.1"/>
</dbReference>
<feature type="domain" description="HTH cro/C1-type" evidence="3">
    <location>
        <begin position="31"/>
        <end position="85"/>
    </location>
</feature>
<evidence type="ECO:0000259" key="3">
    <source>
        <dbReference type="PROSITE" id="PS50943"/>
    </source>
</evidence>